<dbReference type="OrthoDB" id="6630230at2759"/>
<feature type="transmembrane region" description="Helical" evidence="1">
    <location>
        <begin position="162"/>
        <end position="181"/>
    </location>
</feature>
<evidence type="ECO:0000256" key="1">
    <source>
        <dbReference type="SAM" id="Phobius"/>
    </source>
</evidence>
<keyword evidence="1" id="KW-1133">Transmembrane helix</keyword>
<feature type="transmembrane region" description="Helical" evidence="1">
    <location>
        <begin position="188"/>
        <end position="206"/>
    </location>
</feature>
<dbReference type="Proteomes" id="UP000291343">
    <property type="component" value="Unassembled WGS sequence"/>
</dbReference>
<keyword evidence="1" id="KW-0812">Transmembrane</keyword>
<organism evidence="2 3">
    <name type="scientific">Laodelphax striatellus</name>
    <name type="common">Small brown planthopper</name>
    <name type="synonym">Delphax striatella</name>
    <dbReference type="NCBI Taxonomy" id="195883"/>
    <lineage>
        <taxon>Eukaryota</taxon>
        <taxon>Metazoa</taxon>
        <taxon>Ecdysozoa</taxon>
        <taxon>Arthropoda</taxon>
        <taxon>Hexapoda</taxon>
        <taxon>Insecta</taxon>
        <taxon>Pterygota</taxon>
        <taxon>Neoptera</taxon>
        <taxon>Paraneoptera</taxon>
        <taxon>Hemiptera</taxon>
        <taxon>Auchenorrhyncha</taxon>
        <taxon>Fulgoroidea</taxon>
        <taxon>Delphacidae</taxon>
        <taxon>Criomorphinae</taxon>
        <taxon>Laodelphax</taxon>
    </lineage>
</organism>
<dbReference type="AlphaFoldDB" id="A0A482XEB9"/>
<feature type="non-terminal residue" evidence="2">
    <location>
        <position position="1"/>
    </location>
</feature>
<accession>A0A482XEB9</accession>
<keyword evidence="1" id="KW-0472">Membrane</keyword>
<dbReference type="STRING" id="195883.A0A482XEB9"/>
<protein>
    <submittedName>
        <fullName evidence="2">Uncharacterized protein</fullName>
    </submittedName>
</protein>
<proteinExistence type="predicted"/>
<dbReference type="PANTHER" id="PTHR19229:SF185">
    <property type="entry name" value="ABC TRANSPORTER DOMAIN-CONTAINING PROTEIN"/>
    <property type="match status" value="1"/>
</dbReference>
<feature type="transmembrane region" description="Helical" evidence="1">
    <location>
        <begin position="267"/>
        <end position="289"/>
    </location>
</feature>
<dbReference type="InterPro" id="IPR026082">
    <property type="entry name" value="ABCA"/>
</dbReference>
<dbReference type="InParanoid" id="A0A482XEB9"/>
<dbReference type="EMBL" id="QKKF02011762">
    <property type="protein sequence ID" value="RZF44032.1"/>
    <property type="molecule type" value="Genomic_DNA"/>
</dbReference>
<evidence type="ECO:0000313" key="3">
    <source>
        <dbReference type="Proteomes" id="UP000291343"/>
    </source>
</evidence>
<evidence type="ECO:0000313" key="2">
    <source>
        <dbReference type="EMBL" id="RZF44032.1"/>
    </source>
</evidence>
<keyword evidence="3" id="KW-1185">Reference proteome</keyword>
<dbReference type="GO" id="GO:0016020">
    <property type="term" value="C:membrane"/>
    <property type="evidence" value="ECO:0007669"/>
    <property type="project" value="InterPro"/>
</dbReference>
<comment type="caution">
    <text evidence="2">The sequence shown here is derived from an EMBL/GenBank/DDBJ whole genome shotgun (WGS) entry which is preliminary data.</text>
</comment>
<name>A0A482XEB9_LAOST</name>
<dbReference type="PANTHER" id="PTHR19229">
    <property type="entry name" value="ATP-BINDING CASSETTE TRANSPORTER SUBFAMILY A ABCA"/>
    <property type="match status" value="1"/>
</dbReference>
<gene>
    <name evidence="2" type="ORF">LSTR_LSTR014479</name>
</gene>
<dbReference type="GO" id="GO:0005319">
    <property type="term" value="F:lipid transporter activity"/>
    <property type="evidence" value="ECO:0007669"/>
    <property type="project" value="TreeGrafter"/>
</dbReference>
<reference evidence="2 3" key="1">
    <citation type="journal article" date="2017" name="Gigascience">
        <title>Genome sequence of the small brown planthopper, Laodelphax striatellus.</title>
        <authorList>
            <person name="Zhu J."/>
            <person name="Jiang F."/>
            <person name="Wang X."/>
            <person name="Yang P."/>
            <person name="Bao Y."/>
            <person name="Zhao W."/>
            <person name="Wang W."/>
            <person name="Lu H."/>
            <person name="Wang Q."/>
            <person name="Cui N."/>
            <person name="Li J."/>
            <person name="Chen X."/>
            <person name="Luo L."/>
            <person name="Yu J."/>
            <person name="Kang L."/>
            <person name="Cui F."/>
        </authorList>
    </citation>
    <scope>NUCLEOTIDE SEQUENCE [LARGE SCALE GENOMIC DNA]</scope>
    <source>
        <strain evidence="2">Lst14</strain>
    </source>
</reference>
<dbReference type="GO" id="GO:0140359">
    <property type="term" value="F:ABC-type transporter activity"/>
    <property type="evidence" value="ECO:0007669"/>
    <property type="project" value="InterPro"/>
</dbReference>
<sequence length="311" mass="35834">YLDDSNESNRSRSIEDAQKFIDKLLSYVNCIDFDKIKAYSSEEAATKFGMKLLEKNELFAVLVFENQNGNQLTPFVSYKIRMSSDRVDNTEFTRDSRWRPGPRMRPYIDLKYLSMGFGYLQDLIEHYIIAEHTRLNATQLPGIYLQQFPYPCHINDNADPTLIYFFLLIYCVATIAQSFLISVFFSRANLAAASGGIIFFVLYLPYPFMVRWMTILPPYVKALMCCRRTCLRRGGRPTFWRSTSSRAPAHQWTDITPSPLYGDKFNLLYVISCCLITTPVSICCSPGIWKPSCLVWCIAGSHSKLVRKQLI</sequence>